<feature type="domain" description="Carbohydrate kinase PfkB" evidence="11">
    <location>
        <begin position="3"/>
        <end position="301"/>
    </location>
</feature>
<evidence type="ECO:0000256" key="6">
    <source>
        <dbReference type="ARBA" id="ARBA00022842"/>
    </source>
</evidence>
<comment type="similarity">
    <text evidence="9">Belongs to the carbohydrate kinase PfkB family. Ribokinase subfamily.</text>
</comment>
<dbReference type="RefSeq" id="WP_045922415.1">
    <property type="nucleotide sequence ID" value="NZ_JBHTHW010000003.1"/>
</dbReference>
<comment type="subunit">
    <text evidence="9">Homodimer.</text>
</comment>
<evidence type="ECO:0000259" key="11">
    <source>
        <dbReference type="Pfam" id="PF00294"/>
    </source>
</evidence>
<dbReference type="InterPro" id="IPR011877">
    <property type="entry name" value="Ribokinase"/>
</dbReference>
<feature type="binding site" evidence="9">
    <location>
        <position position="254"/>
    </location>
    <ligand>
        <name>K(+)</name>
        <dbReference type="ChEBI" id="CHEBI:29103"/>
    </ligand>
</feature>
<dbReference type="HAMAP" id="MF_01987">
    <property type="entry name" value="Ribokinase"/>
    <property type="match status" value="1"/>
</dbReference>
<keyword evidence="1 9" id="KW-0808">Transferase</keyword>
<feature type="binding site" evidence="9">
    <location>
        <begin position="224"/>
        <end position="229"/>
    </location>
    <ligand>
        <name>ATP</name>
        <dbReference type="ChEBI" id="CHEBI:30616"/>
    </ligand>
</feature>
<dbReference type="EC" id="2.7.1.15" evidence="9 10"/>
<comment type="caution">
    <text evidence="12">The sequence shown here is derived from an EMBL/GenBank/DDBJ whole genome shotgun (WGS) entry which is preliminary data.</text>
</comment>
<feature type="active site" description="Proton acceptor" evidence="9">
    <location>
        <position position="258"/>
    </location>
</feature>
<dbReference type="PANTHER" id="PTHR10584">
    <property type="entry name" value="SUGAR KINASE"/>
    <property type="match status" value="1"/>
</dbReference>
<dbReference type="Gene3D" id="3.40.1190.20">
    <property type="match status" value="1"/>
</dbReference>
<evidence type="ECO:0000256" key="5">
    <source>
        <dbReference type="ARBA" id="ARBA00022840"/>
    </source>
</evidence>
<dbReference type="PATRIC" id="fig|1218508.4.peg.571"/>
<comment type="pathway">
    <text evidence="9">Carbohydrate metabolism; D-ribose degradation; D-ribose 5-phosphate from beta-D-ribopyranose: step 2/2.</text>
</comment>
<feature type="binding site" evidence="9">
    <location>
        <position position="294"/>
    </location>
    <ligand>
        <name>K(+)</name>
        <dbReference type="ChEBI" id="CHEBI:29103"/>
    </ligand>
</feature>
<keyword evidence="13" id="KW-1185">Reference proteome</keyword>
<evidence type="ECO:0000313" key="13">
    <source>
        <dbReference type="Proteomes" id="UP000033695"/>
    </source>
</evidence>
<comment type="caution">
    <text evidence="9">Lacks conserved residue(s) required for the propagation of feature annotation.</text>
</comment>
<feature type="binding site" evidence="9">
    <location>
        <position position="143"/>
    </location>
    <ligand>
        <name>substrate</name>
    </ligand>
</feature>
<dbReference type="EMBL" id="JXBZ01000005">
    <property type="protein sequence ID" value="KJY49107.1"/>
    <property type="molecule type" value="Genomic_DNA"/>
</dbReference>
<comment type="activity regulation">
    <text evidence="9">Activated by a monovalent cation that binds near, but not in, the active site. The most likely occupant of the site in vivo is potassium. Ion binding induces a conformational change that may alter substrate affinity.</text>
</comment>
<keyword evidence="4 9" id="KW-0418">Kinase</keyword>
<comment type="catalytic activity">
    <reaction evidence="9">
        <text>D-ribose + ATP = D-ribose 5-phosphate + ADP + H(+)</text>
        <dbReference type="Rhea" id="RHEA:13697"/>
        <dbReference type="ChEBI" id="CHEBI:15378"/>
        <dbReference type="ChEBI" id="CHEBI:30616"/>
        <dbReference type="ChEBI" id="CHEBI:47013"/>
        <dbReference type="ChEBI" id="CHEBI:78346"/>
        <dbReference type="ChEBI" id="CHEBI:456216"/>
        <dbReference type="EC" id="2.7.1.15"/>
    </reaction>
</comment>
<dbReference type="GO" id="GO:0004747">
    <property type="term" value="F:ribokinase activity"/>
    <property type="evidence" value="ECO:0007669"/>
    <property type="project" value="UniProtKB-UniRule"/>
</dbReference>
<keyword evidence="5 9" id="KW-0067">ATP-binding</keyword>
<dbReference type="GO" id="GO:0005829">
    <property type="term" value="C:cytosol"/>
    <property type="evidence" value="ECO:0007669"/>
    <property type="project" value="TreeGrafter"/>
</dbReference>
<dbReference type="CDD" id="cd01174">
    <property type="entry name" value="ribokinase"/>
    <property type="match status" value="1"/>
</dbReference>
<evidence type="ECO:0000256" key="1">
    <source>
        <dbReference type="ARBA" id="ARBA00022679"/>
    </source>
</evidence>
<feature type="binding site" evidence="9">
    <location>
        <position position="292"/>
    </location>
    <ligand>
        <name>K(+)</name>
        <dbReference type="ChEBI" id="CHEBI:29103"/>
    </ligand>
</feature>
<dbReference type="PANTHER" id="PTHR10584:SF166">
    <property type="entry name" value="RIBOKINASE"/>
    <property type="match status" value="1"/>
</dbReference>
<dbReference type="SUPFAM" id="SSF53613">
    <property type="entry name" value="Ribokinase-like"/>
    <property type="match status" value="1"/>
</dbReference>
<dbReference type="AlphaFoldDB" id="A0A0F4KR11"/>
<feature type="binding site" evidence="9">
    <location>
        <begin position="40"/>
        <end position="44"/>
    </location>
    <ligand>
        <name>substrate</name>
    </ligand>
</feature>
<dbReference type="Proteomes" id="UP000033695">
    <property type="component" value="Unassembled WGS sequence"/>
</dbReference>
<evidence type="ECO:0000256" key="10">
    <source>
        <dbReference type="NCBIfam" id="TIGR02152"/>
    </source>
</evidence>
<name>A0A0F4KR11_9LACO</name>
<keyword evidence="8 9" id="KW-0119">Carbohydrate metabolism</keyword>
<keyword evidence="7 9" id="KW-0630">Potassium</keyword>
<dbReference type="GO" id="GO:0005524">
    <property type="term" value="F:ATP binding"/>
    <property type="evidence" value="ECO:0007669"/>
    <property type="project" value="UniProtKB-UniRule"/>
</dbReference>
<evidence type="ECO:0000313" key="12">
    <source>
        <dbReference type="EMBL" id="KJY49107.1"/>
    </source>
</evidence>
<feature type="binding site" evidence="9">
    <location>
        <position position="298"/>
    </location>
    <ligand>
        <name>K(+)</name>
        <dbReference type="ChEBI" id="CHEBI:29103"/>
    </ligand>
</feature>
<dbReference type="NCBIfam" id="TIGR02152">
    <property type="entry name" value="D_ribokin_bact"/>
    <property type="match status" value="1"/>
</dbReference>
<accession>A0A0F4KR11</accession>
<evidence type="ECO:0000256" key="2">
    <source>
        <dbReference type="ARBA" id="ARBA00022723"/>
    </source>
</evidence>
<evidence type="ECO:0000256" key="3">
    <source>
        <dbReference type="ARBA" id="ARBA00022741"/>
    </source>
</evidence>
<comment type="subcellular location">
    <subcellularLocation>
        <location evidence="9">Cytoplasm</location>
    </subcellularLocation>
</comment>
<feature type="binding site" evidence="9">
    <location>
        <begin position="12"/>
        <end position="14"/>
    </location>
    <ligand>
        <name>substrate</name>
    </ligand>
</feature>
<dbReference type="GO" id="GO:0046872">
    <property type="term" value="F:metal ion binding"/>
    <property type="evidence" value="ECO:0007669"/>
    <property type="project" value="UniProtKB-KW"/>
</dbReference>
<keyword evidence="3 9" id="KW-0547">Nucleotide-binding</keyword>
<dbReference type="UniPathway" id="UPA00916">
    <property type="reaction ID" value="UER00889"/>
</dbReference>
<dbReference type="GO" id="GO:0019303">
    <property type="term" value="P:D-ribose catabolic process"/>
    <property type="evidence" value="ECO:0007669"/>
    <property type="project" value="UniProtKB-UniRule"/>
</dbReference>
<feature type="binding site" evidence="9">
    <location>
        <position position="283"/>
    </location>
    <ligand>
        <name>ATP</name>
        <dbReference type="ChEBI" id="CHEBI:30616"/>
    </ligand>
</feature>
<dbReference type="InterPro" id="IPR011611">
    <property type="entry name" value="PfkB_dom"/>
</dbReference>
<keyword evidence="6 9" id="KW-0460">Magnesium</keyword>
<gene>
    <name evidence="9" type="primary">rbsK</name>
    <name evidence="12" type="ORF">JG29_05560</name>
</gene>
<sequence length="310" mass="32788">MANKIVILGSLNLDSILQISRLPQPGETLSMTGKNSAPGGKGANQAVAAARAGGAQTAFIGRVGQDETGNFLLETLKKDHIETDHIVVDHQKDTGQAYILLQTTTGQNSILVYGGANQNLSLTDVKNAHSIIKEADFLISQFETPVEVTTAAFVYAHNVGVKTILNPAPALDQIPAQLLAATDLICPNETEAQALSNVSVTDLNSMRQAAAFFQKQGCARTIITLGARGAYIYDNQHKIDQFVDAFKVKAVDTTAAGDTFIGALGAVLKTDFSNLVAATLYANRASSLAVQKLGAQPSIPTADQVQSYFN</sequence>
<comment type="cofactor">
    <cofactor evidence="9">
        <name>Mg(2+)</name>
        <dbReference type="ChEBI" id="CHEBI:18420"/>
    </cofactor>
    <text evidence="9">Requires a divalent cation, most likely magnesium in vivo, as an electrophilic catalyst to aid phosphoryl group transfer. It is the chelate of the metal and the nucleotide that is the actual substrate.</text>
</comment>
<keyword evidence="2 9" id="KW-0479">Metal-binding</keyword>
<evidence type="ECO:0000256" key="9">
    <source>
        <dbReference type="HAMAP-Rule" id="MF_01987"/>
    </source>
</evidence>
<proteinExistence type="inferred from homology"/>
<dbReference type="STRING" id="1218508.JG29_05560"/>
<evidence type="ECO:0000256" key="4">
    <source>
        <dbReference type="ARBA" id="ARBA00022777"/>
    </source>
</evidence>
<dbReference type="OrthoDB" id="9775849at2"/>
<feature type="binding site" evidence="9">
    <location>
        <position position="252"/>
    </location>
    <ligand>
        <name>K(+)</name>
        <dbReference type="ChEBI" id="CHEBI:29103"/>
    </ligand>
</feature>
<dbReference type="Pfam" id="PF00294">
    <property type="entry name" value="PfkB"/>
    <property type="match status" value="1"/>
</dbReference>
<organism evidence="12 13">
    <name type="scientific">Bombilactobacillus mellis</name>
    <dbReference type="NCBI Taxonomy" id="1218508"/>
    <lineage>
        <taxon>Bacteria</taxon>
        <taxon>Bacillati</taxon>
        <taxon>Bacillota</taxon>
        <taxon>Bacilli</taxon>
        <taxon>Lactobacillales</taxon>
        <taxon>Lactobacillaceae</taxon>
        <taxon>Bombilactobacillus</taxon>
    </lineage>
</organism>
<comment type="function">
    <text evidence="9">Catalyzes the phosphorylation of ribose at O-5 in a reaction requiring ATP and magnesium. The resulting D-ribose-5-phosphate can then be used either for sythesis of nucleotides, histidine, and tryptophan, or as a component of the pentose phosphate pathway.</text>
</comment>
<dbReference type="HOGENOM" id="CLU_027634_2_0_9"/>
<feature type="binding site" evidence="9">
    <location>
        <position position="258"/>
    </location>
    <ligand>
        <name>substrate</name>
    </ligand>
</feature>
<dbReference type="PRINTS" id="PR00990">
    <property type="entry name" value="RIBOKINASE"/>
</dbReference>
<feature type="binding site" evidence="9">
    <location>
        <position position="289"/>
    </location>
    <ligand>
        <name>K(+)</name>
        <dbReference type="ChEBI" id="CHEBI:29103"/>
    </ligand>
</feature>
<reference evidence="12 13" key="1">
    <citation type="submission" date="2014-12" db="EMBL/GenBank/DDBJ databases">
        <title>Comparative genomics of the lactic acid bacteria isolated from the honey bee gut.</title>
        <authorList>
            <person name="Ellegaard K.M."/>
            <person name="Tamarit D."/>
            <person name="Javelind E."/>
            <person name="Olofsson T."/>
            <person name="Andersson S.G."/>
            <person name="Vasquez A."/>
        </authorList>
    </citation>
    <scope>NUCLEOTIDE SEQUENCE [LARGE SCALE GENOMIC DNA]</scope>
    <source>
        <strain evidence="12 13">Hon2</strain>
    </source>
</reference>
<feature type="binding site" evidence="9">
    <location>
        <position position="188"/>
    </location>
    <ligand>
        <name>ATP</name>
        <dbReference type="ChEBI" id="CHEBI:30616"/>
    </ligand>
</feature>
<protein>
    <recommendedName>
        <fullName evidence="9 10">Ribokinase</fullName>
        <shortName evidence="9">RK</shortName>
        <ecNumber evidence="9 10">2.7.1.15</ecNumber>
    </recommendedName>
</protein>
<keyword evidence="9" id="KW-0963">Cytoplasm</keyword>
<feature type="binding site" evidence="9">
    <location>
        <begin position="257"/>
        <end position="258"/>
    </location>
    <ligand>
        <name>ATP</name>
        <dbReference type="ChEBI" id="CHEBI:30616"/>
    </ligand>
</feature>
<dbReference type="InterPro" id="IPR002139">
    <property type="entry name" value="Ribo/fructo_kinase"/>
</dbReference>
<evidence type="ECO:0000256" key="7">
    <source>
        <dbReference type="ARBA" id="ARBA00022958"/>
    </source>
</evidence>
<evidence type="ECO:0000256" key="8">
    <source>
        <dbReference type="ARBA" id="ARBA00023277"/>
    </source>
</evidence>
<dbReference type="InterPro" id="IPR029056">
    <property type="entry name" value="Ribokinase-like"/>
</dbReference>